<evidence type="ECO:0000313" key="2">
    <source>
        <dbReference type="EMBL" id="PYY67942.1"/>
    </source>
</evidence>
<gene>
    <name evidence="2" type="ORF">CRX42_24420</name>
</gene>
<organism evidence="2 3">
    <name type="scientific">Pseudomonas jessenii</name>
    <dbReference type="NCBI Taxonomy" id="77298"/>
    <lineage>
        <taxon>Bacteria</taxon>
        <taxon>Pseudomonadati</taxon>
        <taxon>Pseudomonadota</taxon>
        <taxon>Gammaproteobacteria</taxon>
        <taxon>Pseudomonadales</taxon>
        <taxon>Pseudomonadaceae</taxon>
        <taxon>Pseudomonas</taxon>
    </lineage>
</organism>
<dbReference type="OrthoDB" id="6883787at2"/>
<reference evidence="2 3" key="1">
    <citation type="journal article" date="2018" name="Appl. Microbiol. Biotechnol.">
        <title>Characterization of the caprolactam degradation pathway in Pseudomonas jessenii using mass spectrometry-based proteomics.</title>
        <authorList>
            <person name="Otzen M."/>
            <person name="Palacio C."/>
            <person name="Janssen D.B."/>
        </authorList>
    </citation>
    <scope>NUCLEOTIDE SEQUENCE [LARGE SCALE GENOMIC DNA]</scope>
    <source>
        <strain evidence="2 3">GO3</strain>
    </source>
</reference>
<keyword evidence="1" id="KW-1133">Transmembrane helix</keyword>
<comment type="caution">
    <text evidence="2">The sequence shown here is derived from an EMBL/GenBank/DDBJ whole genome shotgun (WGS) entry which is preliminary data.</text>
</comment>
<dbReference type="EMBL" id="PDLL01000396">
    <property type="protein sequence ID" value="PYY67942.1"/>
    <property type="molecule type" value="Genomic_DNA"/>
</dbReference>
<accession>A0A2W0EJ22</accession>
<dbReference type="RefSeq" id="WP_110661777.1">
    <property type="nucleotide sequence ID" value="NZ_PDLL01000396.1"/>
</dbReference>
<dbReference type="Proteomes" id="UP000247437">
    <property type="component" value="Unassembled WGS sequence"/>
</dbReference>
<keyword evidence="1" id="KW-0472">Membrane</keyword>
<evidence type="ECO:0008006" key="4">
    <source>
        <dbReference type="Google" id="ProtNLM"/>
    </source>
</evidence>
<sequence length="186" mass="20958">MIKRLTRRLPSLVQWLPRLQWQLAHWQQILGFWGLLALGVITCTLLIKWTLIVPSLEQDALRRQELQAAIAERPQDVQVTEPAVVEKLPSAQAFATRLEKILTLIQQQGFNIDQTTLSYSTPGDDGLQRLDIDIPLAGTYPALRQALAIVVQEPAVRIENLTLERKEIDIAQLTINLKLSVLGVVD</sequence>
<keyword evidence="1" id="KW-0812">Transmembrane</keyword>
<protein>
    <recommendedName>
        <fullName evidence="4">Type II secretion system (T2SS), protein M subtype b</fullName>
    </recommendedName>
</protein>
<proteinExistence type="predicted"/>
<feature type="transmembrane region" description="Helical" evidence="1">
    <location>
        <begin position="29"/>
        <end position="51"/>
    </location>
</feature>
<evidence type="ECO:0000256" key="1">
    <source>
        <dbReference type="SAM" id="Phobius"/>
    </source>
</evidence>
<dbReference type="AlphaFoldDB" id="A0A2W0EJ22"/>
<name>A0A2W0EJ22_PSEJE</name>
<dbReference type="InterPro" id="IPR034756">
    <property type="entry name" value="T2SSM_b"/>
</dbReference>
<dbReference type="Pfam" id="PF10741">
    <property type="entry name" value="T2SSM_b"/>
    <property type="match status" value="1"/>
</dbReference>
<evidence type="ECO:0000313" key="3">
    <source>
        <dbReference type="Proteomes" id="UP000247437"/>
    </source>
</evidence>